<keyword evidence="2" id="KW-0238">DNA-binding</keyword>
<proteinExistence type="predicted"/>
<dbReference type="InterPro" id="IPR046335">
    <property type="entry name" value="LacI/GalR-like_sensor"/>
</dbReference>
<dbReference type="Gene3D" id="1.10.10.60">
    <property type="entry name" value="Homeodomain-like"/>
    <property type="match status" value="1"/>
</dbReference>
<dbReference type="InterPro" id="IPR028082">
    <property type="entry name" value="Peripla_BP_I"/>
</dbReference>
<evidence type="ECO:0000259" key="4">
    <source>
        <dbReference type="PROSITE" id="PS01124"/>
    </source>
</evidence>
<evidence type="ECO:0000256" key="2">
    <source>
        <dbReference type="ARBA" id="ARBA00023125"/>
    </source>
</evidence>
<dbReference type="AlphaFoldDB" id="A0A934VW82"/>
<reference evidence="5" key="1">
    <citation type="submission" date="2021-01" db="EMBL/GenBank/DDBJ databases">
        <title>Modified the classification status of verrucomicrobia.</title>
        <authorList>
            <person name="Feng X."/>
        </authorList>
    </citation>
    <scope>NUCLEOTIDE SEQUENCE</scope>
    <source>
        <strain evidence="5">KCTC 22041</strain>
    </source>
</reference>
<dbReference type="Gene3D" id="3.40.50.2300">
    <property type="match status" value="2"/>
</dbReference>
<dbReference type="Pfam" id="PF13377">
    <property type="entry name" value="Peripla_BP_3"/>
    <property type="match status" value="1"/>
</dbReference>
<dbReference type="RefSeq" id="WP_200269792.1">
    <property type="nucleotide sequence ID" value="NZ_JAENIJ010000011.1"/>
</dbReference>
<feature type="domain" description="HTH araC/xylS-type" evidence="4">
    <location>
        <begin position="301"/>
        <end position="400"/>
    </location>
</feature>
<dbReference type="Pfam" id="PF12833">
    <property type="entry name" value="HTH_18"/>
    <property type="match status" value="1"/>
</dbReference>
<dbReference type="PROSITE" id="PS01124">
    <property type="entry name" value="HTH_ARAC_FAMILY_2"/>
    <property type="match status" value="1"/>
</dbReference>
<organism evidence="5 6">
    <name type="scientific">Luteolibacter pohnpeiensis</name>
    <dbReference type="NCBI Taxonomy" id="454153"/>
    <lineage>
        <taxon>Bacteria</taxon>
        <taxon>Pseudomonadati</taxon>
        <taxon>Verrucomicrobiota</taxon>
        <taxon>Verrucomicrobiia</taxon>
        <taxon>Verrucomicrobiales</taxon>
        <taxon>Verrucomicrobiaceae</taxon>
        <taxon>Luteolibacter</taxon>
    </lineage>
</organism>
<dbReference type="SUPFAM" id="SSF46689">
    <property type="entry name" value="Homeodomain-like"/>
    <property type="match status" value="1"/>
</dbReference>
<dbReference type="Proteomes" id="UP000603141">
    <property type="component" value="Unassembled WGS sequence"/>
</dbReference>
<dbReference type="PANTHER" id="PTHR30146">
    <property type="entry name" value="LACI-RELATED TRANSCRIPTIONAL REPRESSOR"/>
    <property type="match status" value="1"/>
</dbReference>
<protein>
    <submittedName>
        <fullName evidence="5">Substrate-binding domain-containing protein</fullName>
    </submittedName>
</protein>
<dbReference type="GO" id="GO:0000976">
    <property type="term" value="F:transcription cis-regulatory region binding"/>
    <property type="evidence" value="ECO:0007669"/>
    <property type="project" value="TreeGrafter"/>
</dbReference>
<evidence type="ECO:0000313" key="6">
    <source>
        <dbReference type="Proteomes" id="UP000603141"/>
    </source>
</evidence>
<dbReference type="PANTHER" id="PTHR30146:SF24">
    <property type="entry name" value="XYLOSE OPERON REGULATORY PROTEIN"/>
    <property type="match status" value="1"/>
</dbReference>
<evidence type="ECO:0000256" key="1">
    <source>
        <dbReference type="ARBA" id="ARBA00023015"/>
    </source>
</evidence>
<gene>
    <name evidence="5" type="ORF">JIN85_08980</name>
</gene>
<name>A0A934VW82_9BACT</name>
<sequence length="402" mass="45365">MKQKSEIRRQIGVRYPDWTGLTPRVLPGIVDFMRNGEVWNIATENSSAGEMESIRLDGKWQGDGLILYRSTEKELAELRARRIAVVLTSSEGPDGGFPRVVPDNEQVGRLAARHLIECALPNFAFLARGETLYQESEFAPGFRHYPRQRLIGYRSELARYSIAPQVHYLEGRPLWKKESWIEVQAEVSRILTELPKPCGLFAVDDALGAVVLRAADQLGIRVPDELAVIGFGNDFSYCHANHPALTSIPFPAEELGRAAASVLSEMMRGVVQENRVIKIPVDPVVARDSTDTFAIPDPEILQLVRKIQREAPADPLRVTELAESSSLSLTTIKARFIKYLRRSPKQEIQRVRLRHLYHLLDHSSLTLAEISEQMGFVSAHEMSRFFQAGTGRRPAEYRESRK</sequence>
<comment type="caution">
    <text evidence="5">The sequence shown here is derived from an EMBL/GenBank/DDBJ whole genome shotgun (WGS) entry which is preliminary data.</text>
</comment>
<dbReference type="GO" id="GO:0003700">
    <property type="term" value="F:DNA-binding transcription factor activity"/>
    <property type="evidence" value="ECO:0007669"/>
    <property type="project" value="InterPro"/>
</dbReference>
<dbReference type="SMART" id="SM00342">
    <property type="entry name" value="HTH_ARAC"/>
    <property type="match status" value="1"/>
</dbReference>
<keyword evidence="6" id="KW-1185">Reference proteome</keyword>
<dbReference type="SUPFAM" id="SSF53822">
    <property type="entry name" value="Periplasmic binding protein-like I"/>
    <property type="match status" value="1"/>
</dbReference>
<keyword evidence="3" id="KW-0804">Transcription</keyword>
<dbReference type="EMBL" id="JAENIJ010000011">
    <property type="protein sequence ID" value="MBK1882548.1"/>
    <property type="molecule type" value="Genomic_DNA"/>
</dbReference>
<evidence type="ECO:0000256" key="3">
    <source>
        <dbReference type="ARBA" id="ARBA00023163"/>
    </source>
</evidence>
<dbReference type="InterPro" id="IPR018060">
    <property type="entry name" value="HTH_AraC"/>
</dbReference>
<accession>A0A934VW82</accession>
<keyword evidence="1" id="KW-0805">Transcription regulation</keyword>
<evidence type="ECO:0000313" key="5">
    <source>
        <dbReference type="EMBL" id="MBK1882548.1"/>
    </source>
</evidence>
<dbReference type="InterPro" id="IPR009057">
    <property type="entry name" value="Homeodomain-like_sf"/>
</dbReference>